<reference evidence="3 4" key="1">
    <citation type="journal article" date="2015" name="Biotechnol. Biofuels">
        <title>Enhanced degradation of softwood versus hardwood by the white-rot fungus Pycnoporus coccineus.</title>
        <authorList>
            <person name="Couturier M."/>
            <person name="Navarro D."/>
            <person name="Chevret D."/>
            <person name="Henrissat B."/>
            <person name="Piumi F."/>
            <person name="Ruiz-Duenas F.J."/>
            <person name="Martinez A.T."/>
            <person name="Grigoriev I.V."/>
            <person name="Riley R."/>
            <person name="Lipzen A."/>
            <person name="Berrin J.G."/>
            <person name="Master E.R."/>
            <person name="Rosso M.N."/>
        </authorList>
    </citation>
    <scope>NUCLEOTIDE SEQUENCE [LARGE SCALE GENOMIC DNA]</scope>
    <source>
        <strain evidence="3 4">BRFM310</strain>
    </source>
</reference>
<keyword evidence="4" id="KW-1185">Reference proteome</keyword>
<feature type="region of interest" description="Disordered" evidence="1">
    <location>
        <begin position="346"/>
        <end position="416"/>
    </location>
</feature>
<evidence type="ECO:0000313" key="4">
    <source>
        <dbReference type="Proteomes" id="UP000193067"/>
    </source>
</evidence>
<dbReference type="EMBL" id="KZ084110">
    <property type="protein sequence ID" value="OSD01572.1"/>
    <property type="molecule type" value="Genomic_DNA"/>
</dbReference>
<accession>A0A1Y2INM8</accession>
<proteinExistence type="predicted"/>
<gene>
    <name evidence="3" type="ORF">PYCCODRAFT_485684</name>
</gene>
<dbReference type="OrthoDB" id="2756851at2759"/>
<dbReference type="Proteomes" id="UP000193067">
    <property type="component" value="Unassembled WGS sequence"/>
</dbReference>
<sequence>MFLLPFVFVGMFMLSVLNPRYTATLVSNTIPHNHLLERAFSPIAGLLAGPSHSLSGSGWLSLYLPSDLPPVNNVSEATAIDCSAVRPILSVASSSPLRTISKDKEHFFAVPPQPPVSESSDILDLASVATLLVLLWYGSKSLHLKFRVPQPLSNASSVVDDLVTQSSPRAFTPSASPVPADQEDEGQSPIPAKLEFVAPDGADAAGESSFVLNTRAAIDAILALPTRIYPASAQVAGDVDEVLQPASARHLRRSDPLGEGVGCSAAEARGVSVRDLGASSMREENSSIPATPRARMHEHIPHSPVLRDYAVLNAANTAPLRPTDTAFTSSIARGEMSDALHAFIEEIPPQETTTTEASEVAGRRGPPQRRPRPKNPPVTVWPRIPLDARRQRTSSGQLAANDEWDRPRRSRTMSGM</sequence>
<evidence type="ECO:0000256" key="1">
    <source>
        <dbReference type="SAM" id="MobiDB-lite"/>
    </source>
</evidence>
<keyword evidence="2" id="KW-0732">Signal</keyword>
<evidence type="ECO:0000313" key="3">
    <source>
        <dbReference type="EMBL" id="OSD01572.1"/>
    </source>
</evidence>
<feature type="chain" id="PRO_5012417952" evidence="2">
    <location>
        <begin position="24"/>
        <end position="416"/>
    </location>
</feature>
<evidence type="ECO:0000256" key="2">
    <source>
        <dbReference type="SAM" id="SignalP"/>
    </source>
</evidence>
<feature type="signal peptide" evidence="2">
    <location>
        <begin position="1"/>
        <end position="23"/>
    </location>
</feature>
<organism evidence="3 4">
    <name type="scientific">Trametes coccinea (strain BRFM310)</name>
    <name type="common">Pycnoporus coccineus</name>
    <dbReference type="NCBI Taxonomy" id="1353009"/>
    <lineage>
        <taxon>Eukaryota</taxon>
        <taxon>Fungi</taxon>
        <taxon>Dikarya</taxon>
        <taxon>Basidiomycota</taxon>
        <taxon>Agaricomycotina</taxon>
        <taxon>Agaricomycetes</taxon>
        <taxon>Polyporales</taxon>
        <taxon>Polyporaceae</taxon>
        <taxon>Trametes</taxon>
    </lineage>
</organism>
<feature type="compositionally biased region" description="Low complexity" evidence="1">
    <location>
        <begin position="346"/>
        <end position="356"/>
    </location>
</feature>
<dbReference type="AlphaFoldDB" id="A0A1Y2INM8"/>
<protein>
    <submittedName>
        <fullName evidence="3">Uncharacterized protein</fullName>
    </submittedName>
</protein>
<name>A0A1Y2INM8_TRAC3</name>